<feature type="domain" description="JmjC" evidence="13">
    <location>
        <begin position="120"/>
        <end position="216"/>
    </location>
</feature>
<evidence type="ECO:0000256" key="5">
    <source>
        <dbReference type="ARBA" id="ARBA00034314"/>
    </source>
</evidence>
<dbReference type="InterPro" id="IPR003347">
    <property type="entry name" value="JmjC_dom"/>
</dbReference>
<evidence type="ECO:0000256" key="10">
    <source>
        <dbReference type="ARBA" id="ARBA00046256"/>
    </source>
</evidence>
<evidence type="ECO:0000256" key="3">
    <source>
        <dbReference type="ARBA" id="ARBA00022723"/>
    </source>
</evidence>
<evidence type="ECO:0000256" key="11">
    <source>
        <dbReference type="ARBA" id="ARBA00047687"/>
    </source>
</evidence>
<evidence type="ECO:0000256" key="8">
    <source>
        <dbReference type="ARBA" id="ARBA00034360"/>
    </source>
</evidence>
<dbReference type="CDD" id="cd02208">
    <property type="entry name" value="cupin_RmlC-like"/>
    <property type="match status" value="1"/>
</dbReference>
<comment type="catalytic activity">
    <reaction evidence="11">
        <text>L-histidyl-[ribosomal protein uL15] + 2-oxoglutarate + O2 = (3S)-3-hydroxy-L-histidyl-[ribosomal protein uL15] + succinate + CO2</text>
        <dbReference type="Rhea" id="RHEA:54024"/>
        <dbReference type="Rhea" id="RHEA-COMP:13760"/>
        <dbReference type="Rhea" id="RHEA-COMP:13761"/>
        <dbReference type="ChEBI" id="CHEBI:15379"/>
        <dbReference type="ChEBI" id="CHEBI:16526"/>
        <dbReference type="ChEBI" id="CHEBI:16810"/>
        <dbReference type="ChEBI" id="CHEBI:29979"/>
        <dbReference type="ChEBI" id="CHEBI:30031"/>
        <dbReference type="ChEBI" id="CHEBI:138021"/>
    </reaction>
</comment>
<accession>A0A9J6PC22</accession>
<dbReference type="Gene3D" id="2.60.120.650">
    <property type="entry name" value="Cupin"/>
    <property type="match status" value="1"/>
</dbReference>
<evidence type="ECO:0000256" key="6">
    <source>
        <dbReference type="ARBA" id="ARBA00034334"/>
    </source>
</evidence>
<dbReference type="GO" id="GO:0046872">
    <property type="term" value="F:metal ion binding"/>
    <property type="evidence" value="ECO:0007669"/>
    <property type="project" value="UniProtKB-KW"/>
</dbReference>
<keyword evidence="4" id="KW-0408">Iron</keyword>
<dbReference type="RefSeq" id="WP_269333705.1">
    <property type="nucleotide sequence ID" value="NZ_JAMZFT010000004.1"/>
</dbReference>
<dbReference type="EMBL" id="JAMZFT010000004">
    <property type="protein sequence ID" value="MCP1337740.1"/>
    <property type="molecule type" value="Genomic_DNA"/>
</dbReference>
<dbReference type="GO" id="GO:0036139">
    <property type="term" value="F:peptidyl-histidine dioxygenase activity"/>
    <property type="evidence" value="ECO:0007669"/>
    <property type="project" value="UniProtKB-EC"/>
</dbReference>
<evidence type="ECO:0000313" key="15">
    <source>
        <dbReference type="Proteomes" id="UP001055804"/>
    </source>
</evidence>
<evidence type="ECO:0000259" key="13">
    <source>
        <dbReference type="Pfam" id="PF08007"/>
    </source>
</evidence>
<dbReference type="GO" id="GO:0042254">
    <property type="term" value="P:ribosome biogenesis"/>
    <property type="evidence" value="ECO:0007669"/>
    <property type="project" value="UniProtKB-KW"/>
</dbReference>
<keyword evidence="15" id="KW-1185">Reference proteome</keyword>
<dbReference type="AlphaFoldDB" id="A0A9J6PC22"/>
<dbReference type="SUPFAM" id="SSF51197">
    <property type="entry name" value="Clavaminate synthase-like"/>
    <property type="match status" value="1"/>
</dbReference>
<comment type="catalytic activity">
    <reaction evidence="12">
        <text>L-histidyl-[protein] + 2-oxoglutarate + O2 = (3S)-3-hydroxy-L-histidyl-[protein] + succinate + CO2</text>
        <dbReference type="Rhea" id="RHEA:54256"/>
        <dbReference type="Rhea" id="RHEA-COMP:9745"/>
        <dbReference type="Rhea" id="RHEA-COMP:13840"/>
        <dbReference type="ChEBI" id="CHEBI:15379"/>
        <dbReference type="ChEBI" id="CHEBI:16526"/>
        <dbReference type="ChEBI" id="CHEBI:16810"/>
        <dbReference type="ChEBI" id="CHEBI:29979"/>
        <dbReference type="ChEBI" id="CHEBI:30031"/>
        <dbReference type="ChEBI" id="CHEBI:138021"/>
        <dbReference type="EC" id="1.14.11.79"/>
    </reaction>
</comment>
<comment type="caution">
    <text evidence="14">The sequence shown here is derived from an EMBL/GenBank/DDBJ whole genome shotgun (WGS) entry which is preliminary data.</text>
</comment>
<dbReference type="InterPro" id="IPR039994">
    <property type="entry name" value="NO66-like"/>
</dbReference>
<evidence type="ECO:0000256" key="7">
    <source>
        <dbReference type="ARBA" id="ARBA00034359"/>
    </source>
</evidence>
<protein>
    <recommendedName>
        <fullName evidence="6">Ribosomal oxygenase 2</fullName>
    </recommendedName>
    <alternativeName>
        <fullName evidence="7">Bifunctional lysine-specific demethylase and histidyl-hydroxylase MINA</fullName>
    </alternativeName>
    <alternativeName>
        <fullName evidence="8">Histone lysine demethylase MINA</fullName>
    </alternativeName>
    <alternativeName>
        <fullName evidence="9">MYC-induced nuclear antigen</fullName>
    </alternativeName>
</protein>
<evidence type="ECO:0000256" key="4">
    <source>
        <dbReference type="ARBA" id="ARBA00023004"/>
    </source>
</evidence>
<reference evidence="14" key="1">
    <citation type="submission" date="2022-06" db="EMBL/GenBank/DDBJ databases">
        <title>Isolation and Genomics of Futiania mangrovii gen. nov., sp. nov., a Rare and Metabolically-versatile member in the Class Alphaproteobacteria.</title>
        <authorList>
            <person name="Liu L."/>
            <person name="Huang W.-C."/>
            <person name="Pan J."/>
            <person name="Li J."/>
            <person name="Huang Y."/>
            <person name="Du H."/>
            <person name="Liu Y."/>
            <person name="Li M."/>
        </authorList>
    </citation>
    <scope>NUCLEOTIDE SEQUENCE</scope>
    <source>
        <strain evidence="14">FT118</strain>
    </source>
</reference>
<dbReference type="Pfam" id="PF08007">
    <property type="entry name" value="JmjC_2"/>
    <property type="match status" value="1"/>
</dbReference>
<evidence type="ECO:0000256" key="9">
    <source>
        <dbReference type="ARBA" id="ARBA00034372"/>
    </source>
</evidence>
<comment type="function">
    <text evidence="10">Oxygenase that can act as both a histone lysine demethylase and a ribosomal histidine hydroxylase. Is involved in the demethylation of trimethylated 'Lys-9' on histone H3 (H3K9me3), leading to an increase in ribosomal RNA expression. Also catalyzes the hydroxylation of 60S ribosomal protein L27a on 'His-39'. May play an important role in cell growth and survival. May be involved in ribosome biogenesis, most likely during the assembly process of pre-ribosomal particles.</text>
</comment>
<dbReference type="Proteomes" id="UP001055804">
    <property type="component" value="Unassembled WGS sequence"/>
</dbReference>
<proteinExistence type="inferred from homology"/>
<dbReference type="PANTHER" id="PTHR13096">
    <property type="entry name" value="MINA53 MYC INDUCED NUCLEAR ANTIGEN"/>
    <property type="match status" value="1"/>
</dbReference>
<dbReference type="PANTHER" id="PTHR13096:SF7">
    <property type="entry name" value="RIBOSOMAL OXYGENASE 2"/>
    <property type="match status" value="1"/>
</dbReference>
<keyword evidence="2" id="KW-0690">Ribosome biogenesis</keyword>
<organism evidence="14 15">
    <name type="scientific">Futiania mangrovi</name>
    <dbReference type="NCBI Taxonomy" id="2959716"/>
    <lineage>
        <taxon>Bacteria</taxon>
        <taxon>Pseudomonadati</taxon>
        <taxon>Pseudomonadota</taxon>
        <taxon>Alphaproteobacteria</taxon>
        <taxon>Futianiales</taxon>
        <taxon>Futianiaceae</taxon>
        <taxon>Futiania</taxon>
    </lineage>
</organism>
<evidence type="ECO:0000256" key="1">
    <source>
        <dbReference type="ARBA" id="ARBA00001954"/>
    </source>
</evidence>
<keyword evidence="3" id="KW-0479">Metal-binding</keyword>
<name>A0A9J6PC22_9PROT</name>
<evidence type="ECO:0000256" key="2">
    <source>
        <dbReference type="ARBA" id="ARBA00022517"/>
    </source>
</evidence>
<gene>
    <name evidence="14" type="ORF">NJQ99_15060</name>
</gene>
<sequence length="290" mass="30504">MSDRSVVRPSDAIAIRRLGRQIAAAPRRTGGAVLLRVAARLETVAPLTLAAALADGLRPRPADMEVRAVRRIEGKAAAVDLARHLEPGGHLGRRGARALLAASATLVIQKADAQSPGWDRLARAFEAETAQPCQVNLYAGPPETPGLPWHRDPHDVLMLVLTGEKILDVAARLGPRGPESAERVVLRAGDALWLPRGTPHQAANGPSGAVHAAIGLLHLVEDGNALVRARDADSPSLSPGAWHLLPPALAVVTRAALDSWRPGRAQAPAPPGDLSELVVRALKEDIHAPA</sequence>
<dbReference type="GO" id="GO:0032453">
    <property type="term" value="F:histone H3K4 demethylase activity"/>
    <property type="evidence" value="ECO:0007669"/>
    <property type="project" value="TreeGrafter"/>
</dbReference>
<dbReference type="GO" id="GO:0051864">
    <property type="term" value="F:histone H3K36 demethylase activity"/>
    <property type="evidence" value="ECO:0007669"/>
    <property type="project" value="TreeGrafter"/>
</dbReference>
<evidence type="ECO:0000313" key="14">
    <source>
        <dbReference type="EMBL" id="MCP1337740.1"/>
    </source>
</evidence>
<comment type="similarity">
    <text evidence="5">Belongs to the ROX family. MINA53 subfamily.</text>
</comment>
<evidence type="ECO:0000256" key="12">
    <source>
        <dbReference type="ARBA" id="ARBA00049465"/>
    </source>
</evidence>
<comment type="cofactor">
    <cofactor evidence="1">
        <name>Fe(2+)</name>
        <dbReference type="ChEBI" id="CHEBI:29033"/>
    </cofactor>
</comment>